<reference evidence="7" key="2">
    <citation type="journal article" date="2018" name="Plant J.">
        <title>The Sorghum bicolor reference genome: improved assembly, gene annotations, a transcriptome atlas, and signatures of genome organization.</title>
        <authorList>
            <person name="McCormick R.F."/>
            <person name="Truong S.K."/>
            <person name="Sreedasyam A."/>
            <person name="Jenkins J."/>
            <person name="Shu S."/>
            <person name="Sims D."/>
            <person name="Kennedy M."/>
            <person name="Amirebrahimi M."/>
            <person name="Weers B.D."/>
            <person name="McKinley B."/>
            <person name="Mattison A."/>
            <person name="Morishige D.T."/>
            <person name="Grimwood J."/>
            <person name="Schmutz J."/>
            <person name="Mullet J.E."/>
        </authorList>
    </citation>
    <scope>NUCLEOTIDE SEQUENCE [LARGE SCALE GENOMIC DNA]</scope>
    <source>
        <strain evidence="7">cv. BTx623</strain>
    </source>
</reference>
<dbReference type="GO" id="GO:1902531">
    <property type="term" value="P:regulation of intracellular signal transduction"/>
    <property type="evidence" value="ECO:0000318"/>
    <property type="project" value="GO_Central"/>
</dbReference>
<feature type="region of interest" description="Disordered" evidence="4">
    <location>
        <begin position="278"/>
        <end position="313"/>
    </location>
</feature>
<dbReference type="GO" id="GO:0005634">
    <property type="term" value="C:nucleus"/>
    <property type="evidence" value="ECO:0000318"/>
    <property type="project" value="GO_Central"/>
</dbReference>
<accession>A0A1W0VVF0</accession>
<feature type="compositionally biased region" description="Basic and acidic residues" evidence="4">
    <location>
        <begin position="287"/>
        <end position="301"/>
    </location>
</feature>
<organism evidence="6 7">
    <name type="scientific">Sorghum bicolor</name>
    <name type="common">Sorghum</name>
    <name type="synonym">Sorghum vulgare</name>
    <dbReference type="NCBI Taxonomy" id="4558"/>
    <lineage>
        <taxon>Eukaryota</taxon>
        <taxon>Viridiplantae</taxon>
        <taxon>Streptophyta</taxon>
        <taxon>Embryophyta</taxon>
        <taxon>Tracheophyta</taxon>
        <taxon>Spermatophyta</taxon>
        <taxon>Magnoliopsida</taxon>
        <taxon>Liliopsida</taxon>
        <taxon>Poales</taxon>
        <taxon>Poaceae</taxon>
        <taxon>PACMAD clade</taxon>
        <taxon>Panicoideae</taxon>
        <taxon>Andropogonodae</taxon>
        <taxon>Andropogoneae</taxon>
        <taxon>Sorghinae</taxon>
        <taxon>Sorghum</taxon>
    </lineage>
</organism>
<comment type="catalytic activity">
    <reaction evidence="3">
        <text>O-phospho-L-threonyl-[protein] + H2O = L-threonyl-[protein] + phosphate</text>
        <dbReference type="Rhea" id="RHEA:47004"/>
        <dbReference type="Rhea" id="RHEA-COMP:11060"/>
        <dbReference type="Rhea" id="RHEA-COMP:11605"/>
        <dbReference type="ChEBI" id="CHEBI:15377"/>
        <dbReference type="ChEBI" id="CHEBI:30013"/>
        <dbReference type="ChEBI" id="CHEBI:43474"/>
        <dbReference type="ChEBI" id="CHEBI:61977"/>
        <dbReference type="EC" id="3.1.3.16"/>
    </reaction>
</comment>
<dbReference type="STRING" id="4558.A0A1W0VVF0"/>
<dbReference type="InterPro" id="IPR001932">
    <property type="entry name" value="PPM-type_phosphatase-like_dom"/>
</dbReference>
<name>A0A1W0VVF0_SORBI</name>
<dbReference type="PROSITE" id="PS51746">
    <property type="entry name" value="PPM_2"/>
    <property type="match status" value="1"/>
</dbReference>
<proteinExistence type="predicted"/>
<evidence type="ECO:0000256" key="3">
    <source>
        <dbReference type="ARBA" id="ARBA00048336"/>
    </source>
</evidence>
<evidence type="ECO:0000256" key="1">
    <source>
        <dbReference type="ARBA" id="ARBA00013081"/>
    </source>
</evidence>
<comment type="catalytic activity">
    <reaction evidence="2">
        <text>O-phospho-L-seryl-[protein] + H2O = L-seryl-[protein] + phosphate</text>
        <dbReference type="Rhea" id="RHEA:20629"/>
        <dbReference type="Rhea" id="RHEA-COMP:9863"/>
        <dbReference type="Rhea" id="RHEA-COMP:11604"/>
        <dbReference type="ChEBI" id="CHEBI:15377"/>
        <dbReference type="ChEBI" id="CHEBI:29999"/>
        <dbReference type="ChEBI" id="CHEBI:43474"/>
        <dbReference type="ChEBI" id="CHEBI:83421"/>
        <dbReference type="EC" id="3.1.3.16"/>
    </reaction>
</comment>
<dbReference type="SMART" id="SM00332">
    <property type="entry name" value="PP2Cc"/>
    <property type="match status" value="1"/>
</dbReference>
<dbReference type="InParanoid" id="A0A1W0VVF0"/>
<dbReference type="SUPFAM" id="SSF81606">
    <property type="entry name" value="PP2C-like"/>
    <property type="match status" value="1"/>
</dbReference>
<feature type="region of interest" description="Disordered" evidence="4">
    <location>
        <begin position="222"/>
        <end position="259"/>
    </location>
</feature>
<keyword evidence="7" id="KW-1185">Reference proteome</keyword>
<dbReference type="OMA" id="YGMVAMK"/>
<dbReference type="Proteomes" id="UP000000768">
    <property type="component" value="Chromosome 3"/>
</dbReference>
<evidence type="ECO:0000256" key="4">
    <source>
        <dbReference type="SAM" id="MobiDB-lite"/>
    </source>
</evidence>
<sequence>MSGSSDNAVPITEEEMMAAMMQEALAWGTPPRLYLSYGMVAMKGMPPVLTDAVEAAPSFTLLTPPVGLDFFAVLDGRGLGAAAAAASGEEESERLVALLRDALATQVYLKLMCSDSPRLFLDGMSYNGWWATTLREAFRVFHEACSQGEHGVDAPAATAIVALVHEKYLVIGNHGASKAVLSRDGELVELSSDSQSLHMVNFVIQVQAGHRCVGELSAGAGIGSRRRRRRRGGGGTGGARRVSDPGERRALGQGGAGCGVRARPAEIGEDLADHHAVGDAHHRHGRHADAARKRARQEGGARRQPGQHQRRHRHLQGLLGYPAHAGCHCQQGSKCVSTLNPQASLNHEGPSVIQDPVAQTATEEAAGVHSSDLHKWPVRGARVADSRSTLREMREEWTT</sequence>
<gene>
    <name evidence="6" type="ORF">SORBI_3003G015950</name>
</gene>
<feature type="domain" description="PPM-type phosphatase" evidence="5">
    <location>
        <begin position="36"/>
        <end position="399"/>
    </location>
</feature>
<evidence type="ECO:0000313" key="6">
    <source>
        <dbReference type="EMBL" id="OQU86100.1"/>
    </source>
</evidence>
<dbReference type="Gramene" id="OQU86100">
    <property type="protein sequence ID" value="OQU86100"/>
    <property type="gene ID" value="SORBI_3003G015950"/>
</dbReference>
<evidence type="ECO:0000313" key="7">
    <source>
        <dbReference type="Proteomes" id="UP000000768"/>
    </source>
</evidence>
<protein>
    <recommendedName>
        <fullName evidence="1">protein-serine/threonine phosphatase</fullName>
        <ecNumber evidence="1">3.1.3.16</ecNumber>
    </recommendedName>
</protein>
<dbReference type="InterPro" id="IPR036457">
    <property type="entry name" value="PPM-type-like_dom_sf"/>
</dbReference>
<reference evidence="6 7" key="1">
    <citation type="journal article" date="2009" name="Nature">
        <title>The Sorghum bicolor genome and the diversification of grasses.</title>
        <authorList>
            <person name="Paterson A.H."/>
            <person name="Bowers J.E."/>
            <person name="Bruggmann R."/>
            <person name="Dubchak I."/>
            <person name="Grimwood J."/>
            <person name="Gundlach H."/>
            <person name="Haberer G."/>
            <person name="Hellsten U."/>
            <person name="Mitros T."/>
            <person name="Poliakov A."/>
            <person name="Schmutz J."/>
            <person name="Spannagl M."/>
            <person name="Tang H."/>
            <person name="Wang X."/>
            <person name="Wicker T."/>
            <person name="Bharti A.K."/>
            <person name="Chapman J."/>
            <person name="Feltus F.A."/>
            <person name="Gowik U."/>
            <person name="Grigoriev I.V."/>
            <person name="Lyons E."/>
            <person name="Maher C.A."/>
            <person name="Martis M."/>
            <person name="Narechania A."/>
            <person name="Otillar R.P."/>
            <person name="Penning B.W."/>
            <person name="Salamov A.A."/>
            <person name="Wang Y."/>
            <person name="Zhang L."/>
            <person name="Carpita N.C."/>
            <person name="Freeling M."/>
            <person name="Gingle A.R."/>
            <person name="Hash C.T."/>
            <person name="Keller B."/>
            <person name="Klein P."/>
            <person name="Kresovich S."/>
            <person name="McCann M.C."/>
            <person name="Ming R."/>
            <person name="Peterson D.G."/>
            <person name="Mehboob-ur-Rahman"/>
            <person name="Ware D."/>
            <person name="Westhoff P."/>
            <person name="Mayer K.F."/>
            <person name="Messing J."/>
            <person name="Rokhsar D.S."/>
        </authorList>
    </citation>
    <scope>NUCLEOTIDE SEQUENCE [LARGE SCALE GENOMIC DNA]</scope>
    <source>
        <strain evidence="7">cv. BTx623</strain>
    </source>
</reference>
<dbReference type="GO" id="GO:0004722">
    <property type="term" value="F:protein serine/threonine phosphatase activity"/>
    <property type="evidence" value="ECO:0000318"/>
    <property type="project" value="GO_Central"/>
</dbReference>
<dbReference type="Gene3D" id="3.60.40.10">
    <property type="entry name" value="PPM-type phosphatase domain"/>
    <property type="match status" value="1"/>
</dbReference>
<evidence type="ECO:0000259" key="5">
    <source>
        <dbReference type="PROSITE" id="PS51746"/>
    </source>
</evidence>
<dbReference type="EC" id="3.1.3.16" evidence="1"/>
<dbReference type="AlphaFoldDB" id="A0A1W0VVF0"/>
<feature type="compositionally biased region" description="Basic and acidic residues" evidence="4">
    <location>
        <begin position="241"/>
        <end position="250"/>
    </location>
</feature>
<dbReference type="EMBL" id="CM000762">
    <property type="protein sequence ID" value="OQU86100.1"/>
    <property type="molecule type" value="Genomic_DNA"/>
</dbReference>
<evidence type="ECO:0000256" key="2">
    <source>
        <dbReference type="ARBA" id="ARBA00047761"/>
    </source>
</evidence>